<proteinExistence type="predicted"/>
<gene>
    <name evidence="1" type="ORF">LVIROSA_LOCUS9444</name>
</gene>
<dbReference type="EMBL" id="CAKMRJ010001112">
    <property type="protein sequence ID" value="CAH1422090.1"/>
    <property type="molecule type" value="Genomic_DNA"/>
</dbReference>
<accession>A0AAU9M7E8</accession>
<name>A0AAU9M7E8_9ASTR</name>
<keyword evidence="2" id="KW-1185">Reference proteome</keyword>
<comment type="caution">
    <text evidence="1">The sequence shown here is derived from an EMBL/GenBank/DDBJ whole genome shotgun (WGS) entry which is preliminary data.</text>
</comment>
<protein>
    <submittedName>
        <fullName evidence="1">Uncharacterized protein</fullName>
    </submittedName>
</protein>
<dbReference type="AlphaFoldDB" id="A0AAU9M7E8"/>
<reference evidence="1 2" key="1">
    <citation type="submission" date="2022-01" db="EMBL/GenBank/DDBJ databases">
        <authorList>
            <person name="Xiong W."/>
            <person name="Schranz E."/>
        </authorList>
    </citation>
    <scope>NUCLEOTIDE SEQUENCE [LARGE SCALE GENOMIC DNA]</scope>
</reference>
<evidence type="ECO:0000313" key="1">
    <source>
        <dbReference type="EMBL" id="CAH1422090.1"/>
    </source>
</evidence>
<sequence>MTVVRSEYVLGYLFFGPFEHRRCSPPYDSSLLANRKTKRTCKLLATFILCFRSPLSCPMNQPAIEPFLFNFLCCSYFPSRWLSFPADWFSIHTTVRKLSWDLIWDLIV</sequence>
<organism evidence="1 2">
    <name type="scientific">Lactuca virosa</name>
    <dbReference type="NCBI Taxonomy" id="75947"/>
    <lineage>
        <taxon>Eukaryota</taxon>
        <taxon>Viridiplantae</taxon>
        <taxon>Streptophyta</taxon>
        <taxon>Embryophyta</taxon>
        <taxon>Tracheophyta</taxon>
        <taxon>Spermatophyta</taxon>
        <taxon>Magnoliopsida</taxon>
        <taxon>eudicotyledons</taxon>
        <taxon>Gunneridae</taxon>
        <taxon>Pentapetalae</taxon>
        <taxon>asterids</taxon>
        <taxon>campanulids</taxon>
        <taxon>Asterales</taxon>
        <taxon>Asteraceae</taxon>
        <taxon>Cichorioideae</taxon>
        <taxon>Cichorieae</taxon>
        <taxon>Lactucinae</taxon>
        <taxon>Lactuca</taxon>
    </lineage>
</organism>
<evidence type="ECO:0000313" key="2">
    <source>
        <dbReference type="Proteomes" id="UP001157418"/>
    </source>
</evidence>
<dbReference type="Proteomes" id="UP001157418">
    <property type="component" value="Unassembled WGS sequence"/>
</dbReference>